<dbReference type="AlphaFoldDB" id="X1SDI6"/>
<comment type="caution">
    <text evidence="1">The sequence shown here is derived from an EMBL/GenBank/DDBJ whole genome shotgun (WGS) entry which is preliminary data.</text>
</comment>
<feature type="non-terminal residue" evidence="1">
    <location>
        <position position="91"/>
    </location>
</feature>
<dbReference type="InterPro" id="IPR009563">
    <property type="entry name" value="SSSCA1"/>
</dbReference>
<reference evidence="1" key="1">
    <citation type="journal article" date="2014" name="Front. Microbiol.">
        <title>High frequency of phylogenetically diverse reductive dehalogenase-homologous genes in deep subseafloor sedimentary metagenomes.</title>
        <authorList>
            <person name="Kawai M."/>
            <person name="Futagami T."/>
            <person name="Toyoda A."/>
            <person name="Takaki Y."/>
            <person name="Nishi S."/>
            <person name="Hori S."/>
            <person name="Arai W."/>
            <person name="Tsubouchi T."/>
            <person name="Morono Y."/>
            <person name="Uchiyama I."/>
            <person name="Ito T."/>
            <person name="Fujiyama A."/>
            <person name="Inagaki F."/>
            <person name="Takami H."/>
        </authorList>
    </citation>
    <scope>NUCLEOTIDE SEQUENCE</scope>
    <source>
        <strain evidence="1">Expedition CK06-06</strain>
    </source>
</reference>
<evidence type="ECO:0000313" key="1">
    <source>
        <dbReference type="EMBL" id="GAI65864.1"/>
    </source>
</evidence>
<name>X1SDI6_9ZZZZ</name>
<gene>
    <name evidence="1" type="ORF">S12H4_10812</name>
</gene>
<accession>X1SDI6</accession>
<protein>
    <submittedName>
        <fullName evidence="1">Uncharacterized protein</fullName>
    </submittedName>
</protein>
<dbReference type="Pfam" id="PF06677">
    <property type="entry name" value="Auto_anti-p27"/>
    <property type="match status" value="1"/>
</dbReference>
<proteinExistence type="predicted"/>
<sequence>MADLLRTGHKMLNLSCPICNNPIFQNKNGVSFCAICNREVIMADSVSDKSIEEKEAILNKNTKQLNIPSVLITVLTNKLNWITEKLEKENQ</sequence>
<dbReference type="EMBL" id="BARW01004711">
    <property type="protein sequence ID" value="GAI65864.1"/>
    <property type="molecule type" value="Genomic_DNA"/>
</dbReference>
<organism evidence="1">
    <name type="scientific">marine sediment metagenome</name>
    <dbReference type="NCBI Taxonomy" id="412755"/>
    <lineage>
        <taxon>unclassified sequences</taxon>
        <taxon>metagenomes</taxon>
        <taxon>ecological metagenomes</taxon>
    </lineage>
</organism>